<dbReference type="PANTHER" id="PTHR12918:SF1">
    <property type="entry name" value="CYSTEINE DIOXYGENASE TYPE 1"/>
    <property type="match status" value="1"/>
</dbReference>
<comment type="similarity">
    <text evidence="1">Belongs to the cysteine dioxygenase family.</text>
</comment>
<organism evidence="7 8">
    <name type="scientific">Burkholderia multivorans (strain ATCC 17616 / 249)</name>
    <dbReference type="NCBI Taxonomy" id="395019"/>
    <lineage>
        <taxon>Bacteria</taxon>
        <taxon>Pseudomonadati</taxon>
        <taxon>Pseudomonadota</taxon>
        <taxon>Betaproteobacteria</taxon>
        <taxon>Burkholderiales</taxon>
        <taxon>Burkholderiaceae</taxon>
        <taxon>Burkholderia</taxon>
        <taxon>Burkholderia cepacia complex</taxon>
    </lineage>
</organism>
<evidence type="ECO:0000256" key="6">
    <source>
        <dbReference type="PIRSR" id="PIRSR610300-51"/>
    </source>
</evidence>
<dbReference type="CDD" id="cd10548">
    <property type="entry name" value="cupin_CDO"/>
    <property type="match status" value="1"/>
</dbReference>
<keyword evidence="3 7" id="KW-0223">Dioxygenase</keyword>
<feature type="binding site" evidence="6">
    <location>
        <position position="92"/>
    </location>
    <ligand>
        <name>Fe cation</name>
        <dbReference type="ChEBI" id="CHEBI:24875"/>
        <note>catalytic</note>
    </ligand>
</feature>
<dbReference type="HOGENOM" id="CLU_118472_1_0_4"/>
<dbReference type="Gene3D" id="2.60.120.10">
    <property type="entry name" value="Jelly Rolls"/>
    <property type="match status" value="1"/>
</dbReference>
<sequence length="188" mass="20437">MSTLSLHQSPLGPFVDGLRALLASGADEARIVDEGRALLAALVARDDWLPDAFAQPDPERYRQYLLHLDPDERFSVVSFVWGPGQSTPIHNHTVWGLIGMLRGGELSQPYRLDEGGRPVPAGDATRLRPGDVEAVSPRIGDIHRVTNAFADRVSISIHVYGANIGKVERAVFLDDGTVKPFVSGYSNA</sequence>
<dbReference type="RefSeq" id="WP_012217061.1">
    <property type="nucleotide sequence ID" value="NC_010086.1"/>
</dbReference>
<dbReference type="GO" id="GO:0016702">
    <property type="term" value="F:oxidoreductase activity, acting on single donors with incorporation of molecular oxygen, incorporation of two atoms of oxygen"/>
    <property type="evidence" value="ECO:0007669"/>
    <property type="project" value="InterPro"/>
</dbReference>
<feature type="binding site" evidence="6">
    <location>
        <position position="143"/>
    </location>
    <ligand>
        <name>Fe cation</name>
        <dbReference type="ChEBI" id="CHEBI:24875"/>
        <note>catalytic</note>
    </ligand>
</feature>
<dbReference type="eggNOG" id="COG5553">
    <property type="taxonomic scope" value="Bacteria"/>
</dbReference>
<evidence type="ECO:0000256" key="3">
    <source>
        <dbReference type="ARBA" id="ARBA00022964"/>
    </source>
</evidence>
<gene>
    <name evidence="7" type="ordered locus">BMULJ_04175</name>
</gene>
<evidence type="ECO:0000313" key="8">
    <source>
        <dbReference type="Proteomes" id="UP000008815"/>
    </source>
</evidence>
<dbReference type="KEGG" id="bmj:BMULJ_04175"/>
<dbReference type="Gene3D" id="1.20.5.440">
    <property type="entry name" value="ATP synthase delta/epsilon subunit, C-terminal domain"/>
    <property type="match status" value="1"/>
</dbReference>
<dbReference type="KEGG" id="bmu:Bmul_4331"/>
<dbReference type="SUPFAM" id="SSF51182">
    <property type="entry name" value="RmlC-like cupins"/>
    <property type="match status" value="1"/>
</dbReference>
<dbReference type="STRING" id="395019.BMULJ_04175"/>
<dbReference type="InterPro" id="IPR010300">
    <property type="entry name" value="CDO_1"/>
</dbReference>
<evidence type="ECO:0000256" key="5">
    <source>
        <dbReference type="ARBA" id="ARBA00023004"/>
    </source>
</evidence>
<dbReference type="Proteomes" id="UP000008815">
    <property type="component" value="Chromosome 2"/>
</dbReference>
<dbReference type="InterPro" id="IPR014710">
    <property type="entry name" value="RmlC-like_jellyroll"/>
</dbReference>
<evidence type="ECO:0000256" key="4">
    <source>
        <dbReference type="ARBA" id="ARBA00023002"/>
    </source>
</evidence>
<protein>
    <submittedName>
        <fullName evidence="7">Cysteine dioxygenase type I</fullName>
    </submittedName>
</protein>
<reference evidence="7 8" key="1">
    <citation type="submission" date="2007-04" db="EMBL/GenBank/DDBJ databases">
        <title>Complete genome sequence of Burkholderia multivorans ATCC 17616.</title>
        <authorList>
            <person name="Ohtsubo Y."/>
            <person name="Yamashita A."/>
            <person name="Kurokawa K."/>
            <person name="Takami H."/>
            <person name="Yuhara S."/>
            <person name="Nishiyama E."/>
            <person name="Endo R."/>
            <person name="Miyazaki R."/>
            <person name="Ono A."/>
            <person name="Yano K."/>
            <person name="Ito M."/>
            <person name="Sota M."/>
            <person name="Yuji N."/>
            <person name="Hattori M."/>
            <person name="Tsuda M."/>
        </authorList>
    </citation>
    <scope>NUCLEOTIDE SEQUENCE [LARGE SCALE GENOMIC DNA]</scope>
    <source>
        <strain evidence="8">ATCC 17616 / 249</strain>
    </source>
</reference>
<keyword evidence="8" id="KW-1185">Reference proteome</keyword>
<accession>A0A0H3KLC6</accession>
<dbReference type="PANTHER" id="PTHR12918">
    <property type="entry name" value="CYSTEINE DIOXYGENASE"/>
    <property type="match status" value="1"/>
</dbReference>
<proteinExistence type="inferred from homology"/>
<dbReference type="GeneID" id="89566840"/>
<dbReference type="Pfam" id="PF05995">
    <property type="entry name" value="CDO_I"/>
    <property type="match status" value="1"/>
</dbReference>
<dbReference type="AlphaFoldDB" id="A0A0H3KLC6"/>
<evidence type="ECO:0000313" key="7">
    <source>
        <dbReference type="EMBL" id="BAG46032.1"/>
    </source>
</evidence>
<evidence type="ECO:0000256" key="1">
    <source>
        <dbReference type="ARBA" id="ARBA00006622"/>
    </source>
</evidence>
<keyword evidence="2 6" id="KW-0479">Metal-binding</keyword>
<keyword evidence="4" id="KW-0560">Oxidoreductase</keyword>
<dbReference type="InterPro" id="IPR011051">
    <property type="entry name" value="RmlC_Cupin_sf"/>
</dbReference>
<name>A0A0H3KLC6_BURM1</name>
<dbReference type="GO" id="GO:0008198">
    <property type="term" value="F:ferrous iron binding"/>
    <property type="evidence" value="ECO:0007669"/>
    <property type="project" value="TreeGrafter"/>
</dbReference>
<dbReference type="EMBL" id="AP009386">
    <property type="protein sequence ID" value="BAG46032.1"/>
    <property type="molecule type" value="Genomic_DNA"/>
</dbReference>
<evidence type="ECO:0000256" key="2">
    <source>
        <dbReference type="ARBA" id="ARBA00022723"/>
    </source>
</evidence>
<feature type="binding site" evidence="6">
    <location>
        <position position="90"/>
    </location>
    <ligand>
        <name>Fe cation</name>
        <dbReference type="ChEBI" id="CHEBI:24875"/>
        <note>catalytic</note>
    </ligand>
</feature>
<keyword evidence="5 6" id="KW-0408">Iron</keyword>